<dbReference type="SUPFAM" id="SSF54593">
    <property type="entry name" value="Glyoxalase/Bleomycin resistance protein/Dihydroxybiphenyl dioxygenase"/>
    <property type="match status" value="1"/>
</dbReference>
<accession>A0A329QH12</accession>
<feature type="domain" description="VOC" evidence="1">
    <location>
        <begin position="1"/>
        <end position="114"/>
    </location>
</feature>
<gene>
    <name evidence="2" type="ORF">DPM12_20670</name>
</gene>
<dbReference type="Pfam" id="PF00903">
    <property type="entry name" value="Glyoxalase"/>
    <property type="match status" value="1"/>
</dbReference>
<evidence type="ECO:0000313" key="2">
    <source>
        <dbReference type="EMBL" id="RAW09598.1"/>
    </source>
</evidence>
<dbReference type="InterPro" id="IPR029068">
    <property type="entry name" value="Glyas_Bleomycin-R_OHBP_Dase"/>
</dbReference>
<dbReference type="RefSeq" id="WP_112260253.1">
    <property type="nucleotide sequence ID" value="NZ_QMIG01000038.1"/>
</dbReference>
<dbReference type="InterPro" id="IPR037523">
    <property type="entry name" value="VOC_core"/>
</dbReference>
<evidence type="ECO:0000313" key="3">
    <source>
        <dbReference type="Proteomes" id="UP000250462"/>
    </source>
</evidence>
<proteinExistence type="predicted"/>
<organism evidence="2 3">
    <name type="scientific">Phytoactinopolyspora halophila</name>
    <dbReference type="NCBI Taxonomy" id="1981511"/>
    <lineage>
        <taxon>Bacteria</taxon>
        <taxon>Bacillati</taxon>
        <taxon>Actinomycetota</taxon>
        <taxon>Actinomycetes</taxon>
        <taxon>Jiangellales</taxon>
        <taxon>Jiangellaceae</taxon>
        <taxon>Phytoactinopolyspora</taxon>
    </lineage>
</organism>
<dbReference type="InterPro" id="IPR004360">
    <property type="entry name" value="Glyas_Fos-R_dOase_dom"/>
</dbReference>
<dbReference type="EMBL" id="QMIG01000038">
    <property type="protein sequence ID" value="RAW09598.1"/>
    <property type="molecule type" value="Genomic_DNA"/>
</dbReference>
<protein>
    <submittedName>
        <fullName evidence="2">VOC family protein</fullName>
    </submittedName>
</protein>
<evidence type="ECO:0000259" key="1">
    <source>
        <dbReference type="PROSITE" id="PS51819"/>
    </source>
</evidence>
<dbReference type="Gene3D" id="3.10.180.10">
    <property type="entry name" value="2,3-Dihydroxybiphenyl 1,2-Dioxygenase, domain 1"/>
    <property type="match status" value="1"/>
</dbReference>
<keyword evidence="3" id="KW-1185">Reference proteome</keyword>
<dbReference type="PROSITE" id="PS51819">
    <property type="entry name" value="VOC"/>
    <property type="match status" value="1"/>
</dbReference>
<comment type="caution">
    <text evidence="2">The sequence shown here is derived from an EMBL/GenBank/DDBJ whole genome shotgun (WGS) entry which is preliminary data.</text>
</comment>
<name>A0A329QH12_9ACTN</name>
<sequence>MPIRYVRDVAAVRPFYEALGLTTDFIGRPPRQGQPAWTELCGGHSGLALHHVTPSDPPPPAVELSFEAEEPLEAVVERLSRAGYAPESAIVDESYGRSFTVRDPEGLLIQINEHDRELHG</sequence>
<dbReference type="Proteomes" id="UP000250462">
    <property type="component" value="Unassembled WGS sequence"/>
</dbReference>
<reference evidence="2 3" key="1">
    <citation type="submission" date="2018-06" db="EMBL/GenBank/DDBJ databases">
        <title>Phytoactinopolyspora halophila sp. nov., a novel halophilic actinomycete isolated from a saline soil in China.</title>
        <authorList>
            <person name="Tang S.-K."/>
        </authorList>
    </citation>
    <scope>NUCLEOTIDE SEQUENCE [LARGE SCALE GENOMIC DNA]</scope>
    <source>
        <strain evidence="2 3">YIM 96934</strain>
    </source>
</reference>
<dbReference type="AlphaFoldDB" id="A0A329QH12"/>